<dbReference type="InterPro" id="IPR050639">
    <property type="entry name" value="SSR_resolvase"/>
</dbReference>
<dbReference type="InterPro" id="IPR038109">
    <property type="entry name" value="DNA_bind_recomb_sf"/>
</dbReference>
<dbReference type="Pfam" id="PF07508">
    <property type="entry name" value="Recombinase"/>
    <property type="match status" value="1"/>
</dbReference>
<dbReference type="PROSITE" id="PS51737">
    <property type="entry name" value="RECOMBINASE_DNA_BIND"/>
    <property type="match status" value="1"/>
</dbReference>
<dbReference type="PANTHER" id="PTHR30461:SF23">
    <property type="entry name" value="DNA RECOMBINASE-RELATED"/>
    <property type="match status" value="1"/>
</dbReference>
<gene>
    <name evidence="2" type="ORF">GTP46_27720</name>
</gene>
<feature type="domain" description="Recombinase" evidence="1">
    <location>
        <begin position="14"/>
        <end position="138"/>
    </location>
</feature>
<dbReference type="InterPro" id="IPR011109">
    <property type="entry name" value="DNA_bind_recombinase_dom"/>
</dbReference>
<dbReference type="EMBL" id="WWCN01000026">
    <property type="protein sequence ID" value="MYM26421.1"/>
    <property type="molecule type" value="Genomic_DNA"/>
</dbReference>
<accession>A0A6L8KPE5</accession>
<comment type="caution">
    <text evidence="2">The sequence shown here is derived from an EMBL/GenBank/DDBJ whole genome shotgun (WGS) entry which is preliminary data.</text>
</comment>
<reference evidence="2 3" key="1">
    <citation type="submission" date="2019-12" db="EMBL/GenBank/DDBJ databases">
        <title>Novel species isolated from a subtropical stream in China.</title>
        <authorList>
            <person name="Lu H."/>
        </authorList>
    </citation>
    <scope>NUCLEOTIDE SEQUENCE [LARGE SCALE GENOMIC DNA]</scope>
    <source>
        <strain evidence="2 3">FT135W</strain>
    </source>
</reference>
<dbReference type="Gene3D" id="3.90.1750.20">
    <property type="entry name" value="Putative Large Serine Recombinase, Chain B, Domain 2"/>
    <property type="match status" value="1"/>
</dbReference>
<proteinExistence type="predicted"/>
<dbReference type="RefSeq" id="WP_161009854.1">
    <property type="nucleotide sequence ID" value="NZ_WWCN01000026.1"/>
</dbReference>
<name>A0A6L8KPE5_9BURK</name>
<dbReference type="Proteomes" id="UP000479335">
    <property type="component" value="Unassembled WGS sequence"/>
</dbReference>
<dbReference type="GO" id="GO:0003677">
    <property type="term" value="F:DNA binding"/>
    <property type="evidence" value="ECO:0007669"/>
    <property type="project" value="InterPro"/>
</dbReference>
<dbReference type="AlphaFoldDB" id="A0A6L8KPE5"/>
<keyword evidence="3" id="KW-1185">Reference proteome</keyword>
<organism evidence="2 3">
    <name type="scientific">Duganella flavida</name>
    <dbReference type="NCBI Taxonomy" id="2692175"/>
    <lineage>
        <taxon>Bacteria</taxon>
        <taxon>Pseudomonadati</taxon>
        <taxon>Pseudomonadota</taxon>
        <taxon>Betaproteobacteria</taxon>
        <taxon>Burkholderiales</taxon>
        <taxon>Oxalobacteraceae</taxon>
        <taxon>Telluria group</taxon>
        <taxon>Duganella</taxon>
    </lineage>
</organism>
<dbReference type="PANTHER" id="PTHR30461">
    <property type="entry name" value="DNA-INVERTASE FROM LAMBDOID PROPHAGE"/>
    <property type="match status" value="1"/>
</dbReference>
<sequence>MSFQQEVQRRDRCTVKGALTDHVVFVSGPEHEVAVVRRIYDWYVYGDMGDTEIARLLNTTGISSESGRPWSPPVVVNILTNEKYTGTLVYNRTTQKLQAPPTRNPRNQWICRRNAFPPLVDAETFRRAQELRQQRALRFSNDELLAMLRMIYREKGKVSTKTISEDGRLPAITVFSNRFGTLSKALELAKIPLTPRAMRLLQTRRSIEAIRREKLLEICECVNAAGGTIAAADHKNAFMLNDEFLVLIQVSRARRVHASKPFRWYVPLQSPAEAQFVIAIQLEPSHSSVRRIYLIPTADFSYPILVMREEWPDEFSRYECQCLPNIFGL</sequence>
<dbReference type="GO" id="GO:0000150">
    <property type="term" value="F:DNA strand exchange activity"/>
    <property type="evidence" value="ECO:0007669"/>
    <property type="project" value="InterPro"/>
</dbReference>
<evidence type="ECO:0000259" key="1">
    <source>
        <dbReference type="PROSITE" id="PS51737"/>
    </source>
</evidence>
<protein>
    <recommendedName>
        <fullName evidence="1">Recombinase domain-containing protein</fullName>
    </recommendedName>
</protein>
<evidence type="ECO:0000313" key="2">
    <source>
        <dbReference type="EMBL" id="MYM26421.1"/>
    </source>
</evidence>
<evidence type="ECO:0000313" key="3">
    <source>
        <dbReference type="Proteomes" id="UP000479335"/>
    </source>
</evidence>